<keyword evidence="1" id="KW-0175">Coiled coil</keyword>
<feature type="domain" description="DUF4378" evidence="3">
    <location>
        <begin position="903"/>
        <end position="1082"/>
    </location>
</feature>
<dbReference type="AlphaFoldDB" id="A0A2N9H7S5"/>
<evidence type="ECO:0000256" key="2">
    <source>
        <dbReference type="SAM" id="MobiDB-lite"/>
    </source>
</evidence>
<feature type="region of interest" description="Disordered" evidence="2">
    <location>
        <begin position="296"/>
        <end position="339"/>
    </location>
</feature>
<feature type="compositionally biased region" description="Basic and acidic residues" evidence="2">
    <location>
        <begin position="170"/>
        <end position="186"/>
    </location>
</feature>
<feature type="compositionally biased region" description="Polar residues" evidence="2">
    <location>
        <begin position="595"/>
        <end position="617"/>
    </location>
</feature>
<feature type="compositionally biased region" description="Polar residues" evidence="2">
    <location>
        <begin position="754"/>
        <end position="764"/>
    </location>
</feature>
<dbReference type="PANTHER" id="PTHR31680">
    <property type="entry name" value="LONGIFOLIA PROTEIN"/>
    <property type="match status" value="1"/>
</dbReference>
<dbReference type="PANTHER" id="PTHR31680:SF4">
    <property type="entry name" value="LONGIFOLIA PROTEIN"/>
    <property type="match status" value="1"/>
</dbReference>
<feature type="compositionally biased region" description="Polar residues" evidence="2">
    <location>
        <begin position="518"/>
        <end position="535"/>
    </location>
</feature>
<accession>A0A2N9H7S5</accession>
<feature type="region of interest" description="Disordered" evidence="2">
    <location>
        <begin position="518"/>
        <end position="548"/>
    </location>
</feature>
<feature type="domain" description="DUF3741" evidence="4">
    <location>
        <begin position="331"/>
        <end position="354"/>
    </location>
</feature>
<dbReference type="InterPro" id="IPR025486">
    <property type="entry name" value="DUF4378"/>
</dbReference>
<organism evidence="5">
    <name type="scientific">Fagus sylvatica</name>
    <name type="common">Beechnut</name>
    <dbReference type="NCBI Taxonomy" id="28930"/>
    <lineage>
        <taxon>Eukaryota</taxon>
        <taxon>Viridiplantae</taxon>
        <taxon>Streptophyta</taxon>
        <taxon>Embryophyta</taxon>
        <taxon>Tracheophyta</taxon>
        <taxon>Spermatophyta</taxon>
        <taxon>Magnoliopsida</taxon>
        <taxon>eudicotyledons</taxon>
        <taxon>Gunneridae</taxon>
        <taxon>Pentapetalae</taxon>
        <taxon>rosids</taxon>
        <taxon>fabids</taxon>
        <taxon>Fagales</taxon>
        <taxon>Fagaceae</taxon>
        <taxon>Fagus</taxon>
    </lineage>
</organism>
<proteinExistence type="predicted"/>
<evidence type="ECO:0000259" key="4">
    <source>
        <dbReference type="Pfam" id="PF14383"/>
    </source>
</evidence>
<feature type="compositionally biased region" description="Polar residues" evidence="2">
    <location>
        <begin position="716"/>
        <end position="737"/>
    </location>
</feature>
<evidence type="ECO:0000313" key="5">
    <source>
        <dbReference type="EMBL" id="SPD10476.1"/>
    </source>
</evidence>
<name>A0A2N9H7S5_FAGSY</name>
<dbReference type="EMBL" id="OIVN01003335">
    <property type="protein sequence ID" value="SPD10476.1"/>
    <property type="molecule type" value="Genomic_DNA"/>
</dbReference>
<protein>
    <recommendedName>
        <fullName evidence="6">DUF4378 domain-containing protein</fullName>
    </recommendedName>
</protein>
<feature type="compositionally biased region" description="Low complexity" evidence="2">
    <location>
        <begin position="849"/>
        <end position="859"/>
    </location>
</feature>
<feature type="region of interest" description="Disordered" evidence="2">
    <location>
        <begin position="586"/>
        <end position="737"/>
    </location>
</feature>
<feature type="region of interest" description="Disordered" evidence="2">
    <location>
        <begin position="392"/>
        <end position="454"/>
    </location>
</feature>
<feature type="region of interest" description="Disordered" evidence="2">
    <location>
        <begin position="43"/>
        <end position="62"/>
    </location>
</feature>
<feature type="compositionally biased region" description="Low complexity" evidence="2">
    <location>
        <begin position="537"/>
        <end position="548"/>
    </location>
</feature>
<dbReference type="Pfam" id="PF14309">
    <property type="entry name" value="DUF4378"/>
    <property type="match status" value="1"/>
</dbReference>
<evidence type="ECO:0000256" key="1">
    <source>
        <dbReference type="SAM" id="Coils"/>
    </source>
</evidence>
<dbReference type="Pfam" id="PF14383">
    <property type="entry name" value="VARLMGL"/>
    <property type="match status" value="1"/>
</dbReference>
<feature type="region of interest" description="Disordered" evidence="2">
    <location>
        <begin position="819"/>
        <end position="859"/>
    </location>
</feature>
<reference evidence="5" key="1">
    <citation type="submission" date="2018-02" db="EMBL/GenBank/DDBJ databases">
        <authorList>
            <person name="Cohen D.B."/>
            <person name="Kent A.D."/>
        </authorList>
    </citation>
    <scope>NUCLEOTIDE SEQUENCE</scope>
</reference>
<dbReference type="GO" id="GO:0051513">
    <property type="term" value="P:regulation of monopolar cell growth"/>
    <property type="evidence" value="ECO:0007669"/>
    <property type="project" value="InterPro"/>
</dbReference>
<dbReference type="InterPro" id="IPR033334">
    <property type="entry name" value="LNG1/2"/>
</dbReference>
<feature type="region of interest" description="Disordered" evidence="2">
    <location>
        <begin position="104"/>
        <end position="146"/>
    </location>
</feature>
<sequence length="1105" mass="122631">MAAKLLHSLADDNQDLQKQIGCMTGILQLFDRPNAVTGRRISHKRLPPGNSHFNNGSLERESNNVYRRQTATEMSLNKNVNERQRFSTESSRVSFSSSCSSTLSSLDCNKTAPPETSSFDRIMFPETPSRDPEMNHPSNSPQLGRQSLNLRDVVKDSMYRESKGLSVKTTTREEAVGRAAKHRDSPRPLQLSKPVDGSCGVGVNMKQNAPVDLKDSLKALVKIREAPWYYNESKELPTSSYEAKDASWSSISRDAPRFSYDGREINRLSFESRENLKSTTKLKELPRLSLDSRECSLRSSKSDSRPNHLSKNFQNGGNLNDKVLNLPQSSETGTEKRPPSVVAKLMGLETLPDSALASDSQLGLIKTYAVEGSDPFSKSLRTNELNRAIRISMSPRNSTKDPTSPRWRNSDFVMKPSSSRLPIEPAPWKQLDGNRHSQKPAFRPVKVPPREPNPFSSVYNEIEKRLNDLEFKQSGKDLRALKQILEAMQSKGLLETRKEEEASNFGIQRDCEPICMSSNQNSRSLSKQNSQTNHVIASPSRASNSSRSFESPIVIIKPAKLVEGSGIPALSAIPIDGISGRHKIQSGRFAEAKQVSINSQTAKDQSPKNSSRNSDVSSTDKKANGRNMRSTQSLSRSQQLPRENATSSVKSSGSVSPRLQQKKLEMEKRSRPPTPPSDSNKPRRQSNRKVKDSGSPGGKVRPKSSNLQLSDDQLSEISNDSRSLSCQGDDISVQSDSNTVLDSKIDIEVTSTESFEINGSQSPSMKDVKFSGSGSMQKKSTPRLDEDGSLAELATVAPEHPSPVSVLDASVYRDDSLSPVKHIPNALKGDSAQDSNDSHSEDQWNPTDNLLSNSMGSGLSSEMNRKKLQNIEHLVQKLRQLNSNHDEARTDYIALLCENTNPDHRYISEILLASGLLLRDLGSDLTTFQLHPSGYPINPELFFVLEQTKASSLPSKEDRGPGKVANSKPEQEKFHRKLIFDAVNEILVGKLALVGVCPEPWLKPDRLARRTLSAQKLLKELCIEIEQFQAKKPVASLEDEVDPLKSILCEDVMHQCWTDFRSDLSGVVLDVERLIFKDIVDEIVIGDAGSRLRAKSGRRRQLFAK</sequence>
<evidence type="ECO:0008006" key="6">
    <source>
        <dbReference type="Google" id="ProtNLM"/>
    </source>
</evidence>
<feature type="region of interest" description="Disordered" evidence="2">
    <location>
        <begin position="162"/>
        <end position="196"/>
    </location>
</feature>
<feature type="compositionally biased region" description="Polar residues" evidence="2">
    <location>
        <begin position="307"/>
        <end position="318"/>
    </location>
</feature>
<feature type="compositionally biased region" description="Low complexity" evidence="2">
    <location>
        <begin position="629"/>
        <end position="640"/>
    </location>
</feature>
<dbReference type="InterPro" id="IPR032795">
    <property type="entry name" value="DUF3741-assoc"/>
</dbReference>
<feature type="compositionally biased region" description="Polar residues" evidence="2">
    <location>
        <begin position="136"/>
        <end position="146"/>
    </location>
</feature>
<feature type="region of interest" description="Disordered" evidence="2">
    <location>
        <begin position="754"/>
        <end position="787"/>
    </location>
</feature>
<gene>
    <name evidence="5" type="ORF">FSB_LOCUS38358</name>
</gene>
<feature type="compositionally biased region" description="Basic and acidic residues" evidence="2">
    <location>
        <begin position="296"/>
        <end position="306"/>
    </location>
</feature>
<feature type="coiled-coil region" evidence="1">
    <location>
        <begin position="864"/>
        <end position="891"/>
    </location>
</feature>
<feature type="compositionally biased region" description="Polar residues" evidence="2">
    <location>
        <begin position="51"/>
        <end position="62"/>
    </location>
</feature>
<feature type="compositionally biased region" description="Low complexity" evidence="2">
    <location>
        <begin position="647"/>
        <end position="656"/>
    </location>
</feature>
<evidence type="ECO:0000259" key="3">
    <source>
        <dbReference type="Pfam" id="PF14309"/>
    </source>
</evidence>